<dbReference type="Proteomes" id="UP001140091">
    <property type="component" value="Unassembled WGS sequence"/>
</dbReference>
<dbReference type="AlphaFoldDB" id="A0A9W8IXB0"/>
<name>A0A9W8IXB0_9AGAR</name>
<evidence type="ECO:0000313" key="2">
    <source>
        <dbReference type="Proteomes" id="UP001140091"/>
    </source>
</evidence>
<dbReference type="EMBL" id="JANBPK010001325">
    <property type="protein sequence ID" value="KAJ2923509.1"/>
    <property type="molecule type" value="Genomic_DNA"/>
</dbReference>
<evidence type="ECO:0000313" key="1">
    <source>
        <dbReference type="EMBL" id="KAJ2923509.1"/>
    </source>
</evidence>
<keyword evidence="2" id="KW-1185">Reference proteome</keyword>
<gene>
    <name evidence="1" type="ORF">H1R20_g13584</name>
</gene>
<proteinExistence type="predicted"/>
<comment type="caution">
    <text evidence="1">The sequence shown here is derived from an EMBL/GenBank/DDBJ whole genome shotgun (WGS) entry which is preliminary data.</text>
</comment>
<organism evidence="1 2">
    <name type="scientific">Candolleomyces eurysporus</name>
    <dbReference type="NCBI Taxonomy" id="2828524"/>
    <lineage>
        <taxon>Eukaryota</taxon>
        <taxon>Fungi</taxon>
        <taxon>Dikarya</taxon>
        <taxon>Basidiomycota</taxon>
        <taxon>Agaricomycotina</taxon>
        <taxon>Agaricomycetes</taxon>
        <taxon>Agaricomycetidae</taxon>
        <taxon>Agaricales</taxon>
        <taxon>Agaricineae</taxon>
        <taxon>Psathyrellaceae</taxon>
        <taxon>Candolleomyces</taxon>
    </lineage>
</organism>
<feature type="non-terminal residue" evidence="1">
    <location>
        <position position="66"/>
    </location>
</feature>
<accession>A0A9W8IXB0</accession>
<sequence length="66" mass="7646">MQRKKLYYGRALLPWTRREATGYATPSDHFATVNDTSSNWHRSSAHAHFYLNISAYALRVCAYGQH</sequence>
<protein>
    <submittedName>
        <fullName evidence="1">Uncharacterized protein</fullName>
    </submittedName>
</protein>
<reference evidence="1" key="1">
    <citation type="submission" date="2022-06" db="EMBL/GenBank/DDBJ databases">
        <title>Genome Sequence of Candolleomyces eurysporus.</title>
        <authorList>
            <person name="Buettner E."/>
        </authorList>
    </citation>
    <scope>NUCLEOTIDE SEQUENCE</scope>
    <source>
        <strain evidence="1">VTCC 930004</strain>
    </source>
</reference>